<keyword evidence="4 6" id="KW-0663">Pyridoxal phosphate</keyword>
<dbReference type="InterPro" id="IPR015421">
    <property type="entry name" value="PyrdxlP-dep_Trfase_major"/>
</dbReference>
<dbReference type="InterPro" id="IPR002129">
    <property type="entry name" value="PyrdxlP-dep_de-COase"/>
</dbReference>
<gene>
    <name evidence="8" type="ORF">SAMN04487892_2634</name>
</gene>
<dbReference type="Gene3D" id="3.40.640.10">
    <property type="entry name" value="Type I PLP-dependent aspartate aminotransferase-like (Major domain)"/>
    <property type="match status" value="1"/>
</dbReference>
<dbReference type="PANTHER" id="PTHR11999">
    <property type="entry name" value="GROUP II PYRIDOXAL-5-PHOSPHATE DECARBOXYLASE"/>
    <property type="match status" value="1"/>
</dbReference>
<dbReference type="InterPro" id="IPR015424">
    <property type="entry name" value="PyrdxlP-dep_Trfase"/>
</dbReference>
<dbReference type="PANTHER" id="PTHR11999:SF70">
    <property type="entry name" value="MIP05841P"/>
    <property type="match status" value="1"/>
</dbReference>
<keyword evidence="5 7" id="KW-0456">Lyase</keyword>
<dbReference type="Gene3D" id="3.90.1150.10">
    <property type="entry name" value="Aspartate Aminotransferase, domain 1"/>
    <property type="match status" value="1"/>
</dbReference>
<dbReference type="RefSeq" id="WP_090293518.1">
    <property type="nucleotide sequence ID" value="NZ_FNKI01000001.1"/>
</dbReference>
<sequence>MKKNNARLELSKEAMKTYGYQIVDAIVEHHATQHEKLPVALGSREEMDSLFLEEAPEKGSDPKQVLDFVLEKVMTNSANMAHPRSFSFVPGPSNYISVMADTLATGYNIFSGGWAASPAAAELEIVTIQWLLKIFGFPKKKGGGIFTSGGSMANLTAVVTARRIKCGDDFSKAVIYLSDQAHSSNIKAIRVLGFKKEQIRIIPTDSELKFSVNKLKNCIAKDRLEGMYPFCLIATAGTTNTGTVDPLVELGKICKKEDIWFHIDGAYGGAAILSQKGKQAMKGIEKADSLTVDPHKWFFQPYEMGCLLVRNHKNLSHTFTEKPEYLRDIEGNTSEINFYDHGIQLTRRFRALKFYMSLKTFGLKEFRDAISYNIDLAEEVETKLRGSKSWEVVFPATLAVINFRYNPISKNYSEKELDKINQYISGKVVDSRKALLVTTILNGQIVLRMCLINPRTTMEDVTETFDLCKKYALEIEEKLASKA</sequence>
<proteinExistence type="inferred from homology"/>
<comment type="similarity">
    <text evidence="2 7">Belongs to the group II decarboxylase family.</text>
</comment>
<keyword evidence="3" id="KW-0210">Decarboxylase</keyword>
<dbReference type="GO" id="GO:0016831">
    <property type="term" value="F:carboxy-lyase activity"/>
    <property type="evidence" value="ECO:0007669"/>
    <property type="project" value="UniProtKB-KW"/>
</dbReference>
<dbReference type="GO" id="GO:0030170">
    <property type="term" value="F:pyridoxal phosphate binding"/>
    <property type="evidence" value="ECO:0007669"/>
    <property type="project" value="InterPro"/>
</dbReference>
<reference evidence="9" key="1">
    <citation type="submission" date="2016-10" db="EMBL/GenBank/DDBJ databases">
        <authorList>
            <person name="Varghese N."/>
            <person name="Submissions S."/>
        </authorList>
    </citation>
    <scope>NUCLEOTIDE SEQUENCE [LARGE SCALE GENOMIC DNA]</scope>
    <source>
        <strain evidence="9">DSM 25030</strain>
    </source>
</reference>
<name>A0A1H2X765_9FLAO</name>
<evidence type="ECO:0000256" key="3">
    <source>
        <dbReference type="ARBA" id="ARBA00022793"/>
    </source>
</evidence>
<dbReference type="GO" id="GO:0006520">
    <property type="term" value="P:amino acid metabolic process"/>
    <property type="evidence" value="ECO:0007669"/>
    <property type="project" value="InterPro"/>
</dbReference>
<dbReference type="GO" id="GO:0019752">
    <property type="term" value="P:carboxylic acid metabolic process"/>
    <property type="evidence" value="ECO:0007669"/>
    <property type="project" value="InterPro"/>
</dbReference>
<evidence type="ECO:0000313" key="9">
    <source>
        <dbReference type="Proteomes" id="UP000199592"/>
    </source>
</evidence>
<keyword evidence="9" id="KW-1185">Reference proteome</keyword>
<evidence type="ECO:0000256" key="5">
    <source>
        <dbReference type="ARBA" id="ARBA00023239"/>
    </source>
</evidence>
<dbReference type="Pfam" id="PF00282">
    <property type="entry name" value="Pyridoxal_deC"/>
    <property type="match status" value="1"/>
</dbReference>
<protein>
    <submittedName>
        <fullName evidence="8">Glutamate or tyrosine decarboxylase</fullName>
    </submittedName>
</protein>
<evidence type="ECO:0000256" key="1">
    <source>
        <dbReference type="ARBA" id="ARBA00001933"/>
    </source>
</evidence>
<dbReference type="Proteomes" id="UP000199592">
    <property type="component" value="Unassembled WGS sequence"/>
</dbReference>
<dbReference type="STRING" id="1073328.SAMN05216294_1255"/>
<dbReference type="OrthoDB" id="9803665at2"/>
<evidence type="ECO:0000256" key="7">
    <source>
        <dbReference type="RuleBase" id="RU000382"/>
    </source>
</evidence>
<dbReference type="AlphaFoldDB" id="A0A1H2X765"/>
<comment type="cofactor">
    <cofactor evidence="1 6 7">
        <name>pyridoxal 5'-phosphate</name>
        <dbReference type="ChEBI" id="CHEBI:597326"/>
    </cofactor>
</comment>
<organism evidence="8 9">
    <name type="scientific">Flagellimonas zhangzhouensis</name>
    <dbReference type="NCBI Taxonomy" id="1073328"/>
    <lineage>
        <taxon>Bacteria</taxon>
        <taxon>Pseudomonadati</taxon>
        <taxon>Bacteroidota</taxon>
        <taxon>Flavobacteriia</taxon>
        <taxon>Flavobacteriales</taxon>
        <taxon>Flavobacteriaceae</taxon>
        <taxon>Flagellimonas</taxon>
    </lineage>
</organism>
<evidence type="ECO:0000256" key="2">
    <source>
        <dbReference type="ARBA" id="ARBA00009533"/>
    </source>
</evidence>
<evidence type="ECO:0000313" key="8">
    <source>
        <dbReference type="EMBL" id="SDW88752.1"/>
    </source>
</evidence>
<feature type="modified residue" description="N6-(pyridoxal phosphate)lysine" evidence="6">
    <location>
        <position position="296"/>
    </location>
</feature>
<accession>A0A1H2X765</accession>
<dbReference type="SUPFAM" id="SSF53383">
    <property type="entry name" value="PLP-dependent transferases"/>
    <property type="match status" value="1"/>
</dbReference>
<evidence type="ECO:0000256" key="4">
    <source>
        <dbReference type="ARBA" id="ARBA00022898"/>
    </source>
</evidence>
<dbReference type="Gene3D" id="3.90.1150.170">
    <property type="match status" value="1"/>
</dbReference>
<dbReference type="EMBL" id="FNMY01000003">
    <property type="protein sequence ID" value="SDW88752.1"/>
    <property type="molecule type" value="Genomic_DNA"/>
</dbReference>
<dbReference type="InterPro" id="IPR010977">
    <property type="entry name" value="Aromatic_deC"/>
</dbReference>
<dbReference type="PRINTS" id="PR00800">
    <property type="entry name" value="YHDCRBOXLASE"/>
</dbReference>
<evidence type="ECO:0000256" key="6">
    <source>
        <dbReference type="PIRSR" id="PIRSR602129-50"/>
    </source>
</evidence>
<dbReference type="InterPro" id="IPR015422">
    <property type="entry name" value="PyrdxlP-dep_Trfase_small"/>
</dbReference>